<evidence type="ECO:0008006" key="5">
    <source>
        <dbReference type="Google" id="ProtNLM"/>
    </source>
</evidence>
<dbReference type="OrthoDB" id="417899at2759"/>
<proteinExistence type="predicted"/>
<organism evidence="3 4">
    <name type="scientific">Streblomastix strix</name>
    <dbReference type="NCBI Taxonomy" id="222440"/>
    <lineage>
        <taxon>Eukaryota</taxon>
        <taxon>Metamonada</taxon>
        <taxon>Preaxostyla</taxon>
        <taxon>Oxymonadida</taxon>
        <taxon>Streblomastigidae</taxon>
        <taxon>Streblomastix</taxon>
    </lineage>
</organism>
<evidence type="ECO:0000313" key="3">
    <source>
        <dbReference type="EMBL" id="KAA6393988.1"/>
    </source>
</evidence>
<feature type="chain" id="PRO_5023901174" description="Right handed beta helix domain-containing protein" evidence="2">
    <location>
        <begin position="29"/>
        <end position="887"/>
    </location>
</feature>
<evidence type="ECO:0000256" key="1">
    <source>
        <dbReference type="SAM" id="Phobius"/>
    </source>
</evidence>
<sequence>MKNRNINLLILLILLLFLLQLNFFNVSGDIFYVGTNGSDANSCTKDEPCLTLEQGTLRGSANDSTECIVFVMDKTTLSTEFIIYSILLPRTFTNNPENGTDQSEIQINIGGQFRITGNSLFERIKFTMQDGVSNENGGVIYTSFMSSPRTLEITNCSFVGCKATDSGSALCLYVINEVELTLRNLSFNHCETQTIGGALFAQIQSGGKLTISGSCLFTDCIASQTGSSGGAIRASIDGENSQLIFEDSMTFNGCSAFGGGGISLQITNKGHLMMTGSWLFTNCNSTQHDGGGCKISVYGPNFYIQLLGNMYFEDCESGQNGGGLNFYSESTGQVTINEMSFSKCNSAFNGGGFCSRFESGALMTITGRITFEKCNSSGDNYGGGGQYIIANGSGCVVNITGKLEYKQCQANLGGGLFADIRDNAILEINKASFQNCISNSHGGGIFSNISSGGQLILNKSCEFYQCQSNGNGGGIYIMIDISTQCAFVIKDTFIHECKALNSTNSSLTLSQSGFGGCLFLAGNGDYDPSTELIDLRGMKIYNNQAYRYGQSIYIVTTKIVEFCKYGILGEYVKGNYSDTYSNEQELVGISMDLITFNISTSEEIRQLQQTLEPLWRILGILNGAQVTVNVSNPNGKLVFILEGQRMVPKYLNMKIFELRDKTQEEMDLEQQEMNFYYNKNNFKSLRRTQQSQITLKHQKADQQQISINSNIKIKKNLHNYANEIIYPPEDGSSIPIQIDGELESEQKATFGMNDYQWLNYKEKIYAVLISNDRNIFSGKDGVTVEEDLNAAVQLEVIIEEEDGKEKGLPIGIIVGIAVGALAIVAVIIIIIIVAVFISKKKKAKNAKKPASSYDPEMRARNLPMENQFPQNSHSLDAVNKAMESNNW</sequence>
<evidence type="ECO:0000256" key="2">
    <source>
        <dbReference type="SAM" id="SignalP"/>
    </source>
</evidence>
<dbReference type="AlphaFoldDB" id="A0A5J4WGF8"/>
<protein>
    <recommendedName>
        <fullName evidence="5">Right handed beta helix domain-containing protein</fullName>
    </recommendedName>
</protein>
<dbReference type="PANTHER" id="PTHR16861">
    <property type="entry name" value="GLYCOPROTEIN 38"/>
    <property type="match status" value="1"/>
</dbReference>
<evidence type="ECO:0000313" key="4">
    <source>
        <dbReference type="Proteomes" id="UP000324800"/>
    </source>
</evidence>
<keyword evidence="1" id="KW-0472">Membrane</keyword>
<dbReference type="Proteomes" id="UP000324800">
    <property type="component" value="Unassembled WGS sequence"/>
</dbReference>
<feature type="signal peptide" evidence="2">
    <location>
        <begin position="1"/>
        <end position="28"/>
    </location>
</feature>
<reference evidence="3 4" key="1">
    <citation type="submission" date="2019-03" db="EMBL/GenBank/DDBJ databases">
        <title>Single cell metagenomics reveals metabolic interactions within the superorganism composed of flagellate Streblomastix strix and complex community of Bacteroidetes bacteria on its surface.</title>
        <authorList>
            <person name="Treitli S.C."/>
            <person name="Kolisko M."/>
            <person name="Husnik F."/>
            <person name="Keeling P."/>
            <person name="Hampl V."/>
        </authorList>
    </citation>
    <scope>NUCLEOTIDE SEQUENCE [LARGE SCALE GENOMIC DNA]</scope>
    <source>
        <strain evidence="3">ST1C</strain>
    </source>
</reference>
<feature type="transmembrane region" description="Helical" evidence="1">
    <location>
        <begin position="810"/>
        <end position="837"/>
    </location>
</feature>
<dbReference type="PANTHER" id="PTHR16861:SF4">
    <property type="entry name" value="SH3 DOMAIN PROTEIN (AFU_ORTHOLOGUE AFUA_1G13610)"/>
    <property type="match status" value="1"/>
</dbReference>
<gene>
    <name evidence="3" type="ORF">EZS28_010488</name>
</gene>
<keyword evidence="1" id="KW-1133">Transmembrane helix</keyword>
<keyword evidence="1" id="KW-0812">Transmembrane</keyword>
<keyword evidence="2" id="KW-0732">Signal</keyword>
<accession>A0A5J4WGF8</accession>
<name>A0A5J4WGF8_9EUKA</name>
<dbReference type="EMBL" id="SNRW01002080">
    <property type="protein sequence ID" value="KAA6393988.1"/>
    <property type="molecule type" value="Genomic_DNA"/>
</dbReference>
<comment type="caution">
    <text evidence="3">The sequence shown here is derived from an EMBL/GenBank/DDBJ whole genome shotgun (WGS) entry which is preliminary data.</text>
</comment>